<dbReference type="PATRIC" id="fig|362837.3.peg.462"/>
<keyword evidence="2" id="KW-1185">Reference proteome</keyword>
<name>A0A0M4JS79_9MOLU</name>
<dbReference type="Proteomes" id="UP000063919">
    <property type="component" value="Chromosome"/>
</dbReference>
<accession>A0A0M4JS79</accession>
<sequence>MNKNWKEFNFEVNLNKLAEILEIIKSGKNILVDFESFNLSPEIKNIPLVFGYSQLEFNKNKSFFFMKEYKSIFIPYKIKNPENFWKYELRKWFKKYKEKNFIFLGSKLELEIFNNFIGIKNNNFNHLDLYDLLNEPVFTWIKPKTELLKTKFVNFIMEDYKTVIDARKINEFFSYYLNDKEWKNRKRYIIEVKEKNEKDLQTMIEILNWLNKLII</sequence>
<dbReference type="EMBL" id="CP012622">
    <property type="protein sequence ID" value="ALD66360.1"/>
    <property type="molecule type" value="Genomic_DNA"/>
</dbReference>
<evidence type="ECO:0000313" key="2">
    <source>
        <dbReference type="Proteomes" id="UP000063919"/>
    </source>
</evidence>
<gene>
    <name evidence="1" type="ORF">SCANT_v1c04540</name>
</gene>
<protein>
    <submittedName>
        <fullName evidence="1">Uncharacterized protein</fullName>
    </submittedName>
</protein>
<evidence type="ECO:0000313" key="1">
    <source>
        <dbReference type="EMBL" id="ALD66360.1"/>
    </source>
</evidence>
<proteinExistence type="predicted"/>
<dbReference type="RefSeq" id="WP_053946123.1">
    <property type="nucleotide sequence ID" value="NZ_CP012622.1"/>
</dbReference>
<reference evidence="1 2" key="1">
    <citation type="journal article" date="2015" name="Genome Announc.">
        <title>Complete Genome Sequence of Spiroplasma cantharicola CC-1T (DSM 21588), a Bacterium Isolated from Soldier Beetle (Cantharis carolinus).</title>
        <authorList>
            <person name="Lo W.S."/>
            <person name="Liu P.Y."/>
            <person name="Kuo C.H."/>
        </authorList>
    </citation>
    <scope>NUCLEOTIDE SEQUENCE [LARGE SCALE GENOMIC DNA]</scope>
    <source>
        <strain evidence="1 2">CC-1</strain>
    </source>
</reference>
<dbReference type="AlphaFoldDB" id="A0A0M4JS79"/>
<organism evidence="1 2">
    <name type="scientific">Spiroplasma cantharicola</name>
    <dbReference type="NCBI Taxonomy" id="362837"/>
    <lineage>
        <taxon>Bacteria</taxon>
        <taxon>Bacillati</taxon>
        <taxon>Mycoplasmatota</taxon>
        <taxon>Mollicutes</taxon>
        <taxon>Entomoplasmatales</taxon>
        <taxon>Spiroplasmataceae</taxon>
        <taxon>Spiroplasma</taxon>
    </lineage>
</organism>
<dbReference type="KEGG" id="scj:SCANT_v1c04540"/>